<keyword evidence="1" id="KW-0645">Protease</keyword>
<evidence type="ECO:0000259" key="6">
    <source>
        <dbReference type="PROSITE" id="PS50249"/>
    </source>
</evidence>
<dbReference type="GO" id="GO:0000502">
    <property type="term" value="C:proteasome complex"/>
    <property type="evidence" value="ECO:0007669"/>
    <property type="project" value="UniProtKB-KW"/>
</dbReference>
<evidence type="ECO:0000256" key="3">
    <source>
        <dbReference type="ARBA" id="ARBA00022801"/>
    </source>
</evidence>
<dbReference type="InterPro" id="IPR051929">
    <property type="entry name" value="VirAsm_ModProt"/>
</dbReference>
<dbReference type="RefSeq" id="WP_204502315.1">
    <property type="nucleotide sequence ID" value="NZ_JAFBDR010000043.1"/>
</dbReference>
<evidence type="ECO:0000256" key="2">
    <source>
        <dbReference type="ARBA" id="ARBA00022723"/>
    </source>
</evidence>
<keyword evidence="5" id="KW-0482">Metalloprotease</keyword>
<evidence type="ECO:0000256" key="1">
    <source>
        <dbReference type="ARBA" id="ARBA00022670"/>
    </source>
</evidence>
<dbReference type="SUPFAM" id="SSF102712">
    <property type="entry name" value="JAB1/MPN domain"/>
    <property type="match status" value="1"/>
</dbReference>
<dbReference type="InterPro" id="IPR028090">
    <property type="entry name" value="JAB_dom_prok"/>
</dbReference>
<gene>
    <name evidence="7" type="ORF">JOC48_004268</name>
</gene>
<keyword evidence="3" id="KW-0378">Hydrolase</keyword>
<dbReference type="InterPro" id="IPR000555">
    <property type="entry name" value="JAMM/MPN+_dom"/>
</dbReference>
<dbReference type="InterPro" id="IPR037518">
    <property type="entry name" value="MPN"/>
</dbReference>
<evidence type="ECO:0000256" key="4">
    <source>
        <dbReference type="ARBA" id="ARBA00022833"/>
    </source>
</evidence>
<protein>
    <submittedName>
        <fullName evidence="7">Proteasome lid subunit RPN8/RPN11</fullName>
    </submittedName>
</protein>
<name>A0ABS2N6A0_9BACI</name>
<proteinExistence type="predicted"/>
<dbReference type="EMBL" id="JAFBDR010000043">
    <property type="protein sequence ID" value="MBM7573682.1"/>
    <property type="molecule type" value="Genomic_DNA"/>
</dbReference>
<feature type="domain" description="MPN" evidence="6">
    <location>
        <begin position="6"/>
        <end position="133"/>
    </location>
</feature>
<sequence>MSNKKIVIPQIIYNQMVENGRSNLPYETCGLLSGIDDYVQSIWHLENEVKSVSRFFVKKETVEETMRKINQLEEQVLAIYHTHPTTAPVPSSYDIFNHPDEKVSMLIISYKTNPPITKWYNIQGSKYVEHLFFIESC</sequence>
<organism evidence="7 8">
    <name type="scientific">Aquibacillus albus</name>
    <dbReference type="NCBI Taxonomy" id="1168171"/>
    <lineage>
        <taxon>Bacteria</taxon>
        <taxon>Bacillati</taxon>
        <taxon>Bacillota</taxon>
        <taxon>Bacilli</taxon>
        <taxon>Bacillales</taxon>
        <taxon>Bacillaceae</taxon>
        <taxon>Aquibacillus</taxon>
    </lineage>
</organism>
<dbReference type="PANTHER" id="PTHR34858:SF1">
    <property type="entry name" value="CYSO-CYSTEINE PEPTIDASE"/>
    <property type="match status" value="1"/>
</dbReference>
<evidence type="ECO:0000313" key="7">
    <source>
        <dbReference type="EMBL" id="MBM7573682.1"/>
    </source>
</evidence>
<keyword evidence="2" id="KW-0479">Metal-binding</keyword>
<dbReference type="PANTHER" id="PTHR34858">
    <property type="entry name" value="CYSO-CYSTEINE PEPTIDASE"/>
    <property type="match status" value="1"/>
</dbReference>
<keyword evidence="7" id="KW-0647">Proteasome</keyword>
<dbReference type="Pfam" id="PF14464">
    <property type="entry name" value="Prok-JAB"/>
    <property type="match status" value="1"/>
</dbReference>
<evidence type="ECO:0000313" key="8">
    <source>
        <dbReference type="Proteomes" id="UP001296943"/>
    </source>
</evidence>
<comment type="caution">
    <text evidence="7">The sequence shown here is derived from an EMBL/GenBank/DDBJ whole genome shotgun (WGS) entry which is preliminary data.</text>
</comment>
<accession>A0ABS2N6A0</accession>
<dbReference type="PROSITE" id="PS50249">
    <property type="entry name" value="MPN"/>
    <property type="match status" value="1"/>
</dbReference>
<keyword evidence="4" id="KW-0862">Zinc</keyword>
<reference evidence="7 8" key="1">
    <citation type="submission" date="2021-01" db="EMBL/GenBank/DDBJ databases">
        <title>Genomic Encyclopedia of Type Strains, Phase IV (KMG-IV): sequencing the most valuable type-strain genomes for metagenomic binning, comparative biology and taxonomic classification.</title>
        <authorList>
            <person name="Goeker M."/>
        </authorList>
    </citation>
    <scope>NUCLEOTIDE SEQUENCE [LARGE SCALE GENOMIC DNA]</scope>
    <source>
        <strain evidence="7 8">DSM 23711</strain>
    </source>
</reference>
<dbReference type="Gene3D" id="3.40.140.10">
    <property type="entry name" value="Cytidine Deaminase, domain 2"/>
    <property type="match status" value="1"/>
</dbReference>
<dbReference type="SMART" id="SM00232">
    <property type="entry name" value="JAB_MPN"/>
    <property type="match status" value="1"/>
</dbReference>
<keyword evidence="8" id="KW-1185">Reference proteome</keyword>
<evidence type="ECO:0000256" key="5">
    <source>
        <dbReference type="ARBA" id="ARBA00023049"/>
    </source>
</evidence>
<dbReference type="Proteomes" id="UP001296943">
    <property type="component" value="Unassembled WGS sequence"/>
</dbReference>